<dbReference type="Proteomes" id="UP001161391">
    <property type="component" value="Unassembled WGS sequence"/>
</dbReference>
<reference evidence="2" key="2">
    <citation type="submission" date="2023-01" db="EMBL/GenBank/DDBJ databases">
        <title>Draft genome sequence of Algimonas ampicilliniresistens strain NBRC 108219.</title>
        <authorList>
            <person name="Sun Q."/>
            <person name="Mori K."/>
        </authorList>
    </citation>
    <scope>NUCLEOTIDE SEQUENCE</scope>
    <source>
        <strain evidence="2">NBRC 108219</strain>
    </source>
</reference>
<evidence type="ECO:0008006" key="4">
    <source>
        <dbReference type="Google" id="ProtNLM"/>
    </source>
</evidence>
<feature type="signal peptide" evidence="1">
    <location>
        <begin position="1"/>
        <end position="21"/>
    </location>
</feature>
<evidence type="ECO:0000256" key="1">
    <source>
        <dbReference type="SAM" id="SignalP"/>
    </source>
</evidence>
<organism evidence="2 3">
    <name type="scientific">Algimonas ampicilliniresistens</name>
    <dbReference type="NCBI Taxonomy" id="1298735"/>
    <lineage>
        <taxon>Bacteria</taxon>
        <taxon>Pseudomonadati</taxon>
        <taxon>Pseudomonadota</taxon>
        <taxon>Alphaproteobacteria</taxon>
        <taxon>Maricaulales</taxon>
        <taxon>Robiginitomaculaceae</taxon>
        <taxon>Algimonas</taxon>
    </lineage>
</organism>
<gene>
    <name evidence="2" type="ORF">GCM10007853_14440</name>
</gene>
<keyword evidence="1" id="KW-0732">Signal</keyword>
<protein>
    <recommendedName>
        <fullName evidence="4">Lipoprotein</fullName>
    </recommendedName>
</protein>
<feature type="chain" id="PRO_5047125658" description="Lipoprotein" evidence="1">
    <location>
        <begin position="22"/>
        <end position="205"/>
    </location>
</feature>
<reference evidence="2" key="1">
    <citation type="journal article" date="2014" name="Int. J. Syst. Evol. Microbiol.">
        <title>Complete genome of a new Firmicutes species belonging to the dominant human colonic microbiota ('Ruminococcus bicirculans') reveals two chromosomes and a selective capacity to utilize plant glucans.</title>
        <authorList>
            <consortium name="NISC Comparative Sequencing Program"/>
            <person name="Wegmann U."/>
            <person name="Louis P."/>
            <person name="Goesmann A."/>
            <person name="Henrissat B."/>
            <person name="Duncan S.H."/>
            <person name="Flint H.J."/>
        </authorList>
    </citation>
    <scope>NUCLEOTIDE SEQUENCE</scope>
    <source>
        <strain evidence="2">NBRC 108219</strain>
    </source>
</reference>
<dbReference type="RefSeq" id="WP_284389118.1">
    <property type="nucleotide sequence ID" value="NZ_BSNK01000001.1"/>
</dbReference>
<proteinExistence type="predicted"/>
<keyword evidence="3" id="KW-1185">Reference proteome</keyword>
<sequence>MRSRVILFASTALLCTGCATVDLQNMSGASTASADVAGPEDSNVVQRAVEKLRATFASHGFGEKASQRKMHAAADMLLNGLSAKSVSAPDEGYAATVRPVSVVVQDIQLAKRHVEQTARAAEIYLEVAPADRKLNDELESLQAALIASERASRVFSEALPGGSIEALTEYRVSVDRLRTITDEFGVRVRMTQSGKLALSAASGLG</sequence>
<dbReference type="EMBL" id="BSNK01000001">
    <property type="protein sequence ID" value="GLQ23570.1"/>
    <property type="molecule type" value="Genomic_DNA"/>
</dbReference>
<name>A0ABQ5VA88_9PROT</name>
<comment type="caution">
    <text evidence="2">The sequence shown here is derived from an EMBL/GenBank/DDBJ whole genome shotgun (WGS) entry which is preliminary data.</text>
</comment>
<evidence type="ECO:0000313" key="3">
    <source>
        <dbReference type="Proteomes" id="UP001161391"/>
    </source>
</evidence>
<evidence type="ECO:0000313" key="2">
    <source>
        <dbReference type="EMBL" id="GLQ23570.1"/>
    </source>
</evidence>
<accession>A0ABQ5VA88</accession>